<keyword evidence="1" id="KW-0732">Signal</keyword>
<sequence length="396" mass="44365">MKTLYLIALLCALCASAFAQTTITLPGKTEYYVWNDEPSPGTWQGAGAYTHTYNNRGQETERIHATDAINISRSVNTYENFLLKESIAYLWDMLTTAWKPTLKSTYVHDAQGRVANIVYQSSTAGGPLTNTVKSIHLYTGNEKKPHTVVHQNWDPATGTWKDDEKDTNFMWVSEATNPAGFIMYETQTYDAAANAWTNVERVNTSYNATTRTLVMTTEEASGSTWVNSERETITYDDKKNITGMLIQEWNNNAWELDNEVQYVLTYNSSNVLTERITKMRDNAGEALENAFREVMSDFQSFIVTKSAEQLPASSLAVFPNPTNSSLKVALSNVSFQEAQVELFNLQGVKVYGASISHRSLTSGAHVIPAEHLSAGMYILHIKTDNNKEISRRVVKN</sequence>
<name>A0A5B6TKM3_9BACT</name>
<dbReference type="OrthoDB" id="1490051at2"/>
<reference evidence="3 4" key="1">
    <citation type="submission" date="2019-07" db="EMBL/GenBank/DDBJ databases">
        <title>Rufibacter sp. nov., isolated from lake sediment.</title>
        <authorList>
            <person name="Qu J.-H."/>
        </authorList>
    </citation>
    <scope>NUCLEOTIDE SEQUENCE [LARGE SCALE GENOMIC DNA]</scope>
    <source>
        <strain evidence="3 4">NBS58-1</strain>
    </source>
</reference>
<evidence type="ECO:0000259" key="2">
    <source>
        <dbReference type="Pfam" id="PF18962"/>
    </source>
</evidence>
<comment type="caution">
    <text evidence="3">The sequence shown here is derived from an EMBL/GenBank/DDBJ whole genome shotgun (WGS) entry which is preliminary data.</text>
</comment>
<accession>A0A5B6TKM3</accession>
<dbReference type="AlphaFoldDB" id="A0A5B6TKM3"/>
<dbReference type="RefSeq" id="WP_149090167.1">
    <property type="nucleotide sequence ID" value="NZ_VKKY01000001.1"/>
</dbReference>
<dbReference type="InterPro" id="IPR026444">
    <property type="entry name" value="Secre_tail"/>
</dbReference>
<proteinExistence type="predicted"/>
<organism evidence="3 4">
    <name type="scientific">Rufibacter hautae</name>
    <dbReference type="NCBI Taxonomy" id="2595005"/>
    <lineage>
        <taxon>Bacteria</taxon>
        <taxon>Pseudomonadati</taxon>
        <taxon>Bacteroidota</taxon>
        <taxon>Cytophagia</taxon>
        <taxon>Cytophagales</taxon>
        <taxon>Hymenobacteraceae</taxon>
        <taxon>Rufibacter</taxon>
    </lineage>
</organism>
<feature type="signal peptide" evidence="1">
    <location>
        <begin position="1"/>
        <end position="19"/>
    </location>
</feature>
<dbReference type="EMBL" id="VKKY01000001">
    <property type="protein sequence ID" value="KAA3440536.1"/>
    <property type="molecule type" value="Genomic_DNA"/>
</dbReference>
<evidence type="ECO:0000313" key="4">
    <source>
        <dbReference type="Proteomes" id="UP000324133"/>
    </source>
</evidence>
<keyword evidence="4" id="KW-1185">Reference proteome</keyword>
<evidence type="ECO:0000256" key="1">
    <source>
        <dbReference type="SAM" id="SignalP"/>
    </source>
</evidence>
<evidence type="ECO:0000313" key="3">
    <source>
        <dbReference type="EMBL" id="KAA3440536.1"/>
    </source>
</evidence>
<feature type="domain" description="Secretion system C-terminal sorting" evidence="2">
    <location>
        <begin position="317"/>
        <end position="394"/>
    </location>
</feature>
<feature type="chain" id="PRO_5023146558" evidence="1">
    <location>
        <begin position="20"/>
        <end position="396"/>
    </location>
</feature>
<dbReference type="Gene3D" id="2.40.128.720">
    <property type="match status" value="1"/>
</dbReference>
<protein>
    <submittedName>
        <fullName evidence="3">T9SS type A sorting domain-containing protein</fullName>
    </submittedName>
</protein>
<dbReference type="NCBIfam" id="TIGR04183">
    <property type="entry name" value="Por_Secre_tail"/>
    <property type="match status" value="1"/>
</dbReference>
<gene>
    <name evidence="3" type="ORF">FOA19_07760</name>
</gene>
<dbReference type="Pfam" id="PF18962">
    <property type="entry name" value="Por_Secre_tail"/>
    <property type="match status" value="1"/>
</dbReference>
<dbReference type="Proteomes" id="UP000324133">
    <property type="component" value="Unassembled WGS sequence"/>
</dbReference>